<organism evidence="3">
    <name type="scientific">Caenorhabditis remanei</name>
    <name type="common">Caenorhabditis vulgaris</name>
    <dbReference type="NCBI Taxonomy" id="31234"/>
    <lineage>
        <taxon>Eukaryota</taxon>
        <taxon>Metazoa</taxon>
        <taxon>Ecdysozoa</taxon>
        <taxon>Nematoda</taxon>
        <taxon>Chromadorea</taxon>
        <taxon>Rhabditida</taxon>
        <taxon>Rhabditina</taxon>
        <taxon>Rhabditomorpha</taxon>
        <taxon>Rhabditoidea</taxon>
        <taxon>Rhabditidae</taxon>
        <taxon>Peloderinae</taxon>
        <taxon>Caenorhabditis</taxon>
    </lineage>
</organism>
<dbReference type="eggNOG" id="ENOG502T3F3">
    <property type="taxonomic scope" value="Eukaryota"/>
</dbReference>
<protein>
    <submittedName>
        <fullName evidence="2">Uncharacterized protein</fullName>
    </submittedName>
</protein>
<dbReference type="STRING" id="31234.E3M122"/>
<feature type="compositionally biased region" description="Polar residues" evidence="1">
    <location>
        <begin position="286"/>
        <end position="299"/>
    </location>
</feature>
<evidence type="ECO:0000313" key="2">
    <source>
        <dbReference type="EMBL" id="EFO88972.1"/>
    </source>
</evidence>
<feature type="region of interest" description="Disordered" evidence="1">
    <location>
        <begin position="553"/>
        <end position="584"/>
    </location>
</feature>
<feature type="region of interest" description="Disordered" evidence="1">
    <location>
        <begin position="286"/>
        <end position="326"/>
    </location>
</feature>
<feature type="compositionally biased region" description="Basic residues" evidence="1">
    <location>
        <begin position="553"/>
        <end position="562"/>
    </location>
</feature>
<dbReference type="AlphaFoldDB" id="E3M122"/>
<dbReference type="Proteomes" id="UP000008281">
    <property type="component" value="Unassembled WGS sequence"/>
</dbReference>
<sequence length="584" mass="63686">MNPTPPFPSWDEYLKILSGSGLGGRANSLNSMPSLVSPAGPLPNCHVPRRPAPTLTRTASSLPATTTTVTVQTPTTPDPPFAILQKQVFCSYEVRRPLARIPESCYVSLSEDVSKVSMESPVPPLTPLSPSSLVSEHLIHTPTTLANSQILSSPQISFQESQIGLTMTSSMHSREEPRIKSQSASLPDTITECSRTTPFTSAVMLNRLIVSSTQTTEKESSSLQSPVGSQISSSAATSPSPSVAADSLFESPSRSTALMDSLVNAQAAPILTGSESGSLNHLLATTMPSGSAGSGTIEQTPSPTTTALSSPHPAPSTSDINFSPSGSTSHCRLLQTLLTLQTPDFRPDQTAQAIATGHMVLPVVTQAFPLDPSMNWSRSDIPDTIPLIEPTPDYKCLRELRTYRTKRMRAAGKIQIPAPLVPGTPEYHRLYLAAMKNAGESAVYKDPKMSEFILLSLKHSFLISALRSSIFDPHSAATLPQQVKYPMGSFVCYRSWRRSQNVKLDEIKKEWEVIKRENGAEKKEWVVRASNLLNEHYAQLRAGYIVLKSVDGKKKKVERRFKRNEADKEESDEEDKEEDDDLDS</sequence>
<feature type="compositionally biased region" description="Low complexity" evidence="1">
    <location>
        <begin position="216"/>
        <end position="247"/>
    </location>
</feature>
<feature type="compositionally biased region" description="Acidic residues" evidence="1">
    <location>
        <begin position="567"/>
        <end position="584"/>
    </location>
</feature>
<name>E3M122_CAERE</name>
<feature type="region of interest" description="Disordered" evidence="1">
    <location>
        <begin position="168"/>
        <end position="189"/>
    </location>
</feature>
<accession>E3M122</accession>
<feature type="region of interest" description="Disordered" evidence="1">
    <location>
        <begin position="216"/>
        <end position="248"/>
    </location>
</feature>
<proteinExistence type="predicted"/>
<keyword evidence="3" id="KW-1185">Reference proteome</keyword>
<evidence type="ECO:0000256" key="1">
    <source>
        <dbReference type="SAM" id="MobiDB-lite"/>
    </source>
</evidence>
<gene>
    <name evidence="2" type="ORF">CRE_06490</name>
</gene>
<dbReference type="HOGENOM" id="CLU_467130_0_0_1"/>
<dbReference type="EMBL" id="DS268421">
    <property type="protein sequence ID" value="EFO88972.1"/>
    <property type="molecule type" value="Genomic_DNA"/>
</dbReference>
<reference evidence="2" key="1">
    <citation type="submission" date="2007-07" db="EMBL/GenBank/DDBJ databases">
        <title>PCAP assembly of the Caenorhabditis remanei genome.</title>
        <authorList>
            <consortium name="The Caenorhabditis remanei Sequencing Consortium"/>
            <person name="Wilson R.K."/>
        </authorList>
    </citation>
    <scope>NUCLEOTIDE SEQUENCE [LARGE SCALE GENOMIC DNA]</scope>
    <source>
        <strain evidence="2">PB4641</strain>
    </source>
</reference>
<feature type="compositionally biased region" description="Polar residues" evidence="1">
    <location>
        <begin position="180"/>
        <end position="189"/>
    </location>
</feature>
<feature type="compositionally biased region" description="Low complexity" evidence="1">
    <location>
        <begin position="300"/>
        <end position="318"/>
    </location>
</feature>
<evidence type="ECO:0000313" key="3">
    <source>
        <dbReference type="Proteomes" id="UP000008281"/>
    </source>
</evidence>